<comment type="caution">
    <text evidence="10">The sequence shown here is derived from an EMBL/GenBank/DDBJ whole genome shotgun (WGS) entry which is preliminary data.</text>
</comment>
<comment type="function">
    <text evidence="7">Component of the Mediator complex, a coactivator involved in the regulated transcription of nearly all RNA polymerase II-dependent genes. Mediator functions as a bridge to convey information from gene-specific regulatory proteins to the basal RNA polymerase II transcription machinery. Mediator is recruited to promoters by direct interactions with regulatory proteins and serves as a scaffold for the assembly of a functional preinitiation complex with RNA polymerase II and the general transcription factors.</text>
</comment>
<evidence type="ECO:0000256" key="7">
    <source>
        <dbReference type="RuleBase" id="RU364059"/>
    </source>
</evidence>
<evidence type="ECO:0000256" key="6">
    <source>
        <dbReference type="ARBA" id="ARBA00023242"/>
    </source>
</evidence>
<dbReference type="GO" id="GO:0016592">
    <property type="term" value="C:mediator complex"/>
    <property type="evidence" value="ECO:0007669"/>
    <property type="project" value="InterPro"/>
</dbReference>
<feature type="region of interest" description="Disordered" evidence="8">
    <location>
        <begin position="1"/>
        <end position="71"/>
    </location>
</feature>
<feature type="compositionally biased region" description="Low complexity" evidence="8">
    <location>
        <begin position="59"/>
        <end position="71"/>
    </location>
</feature>
<dbReference type="RefSeq" id="XP_064708783.1">
    <property type="nucleotide sequence ID" value="XM_064855194.1"/>
</dbReference>
<dbReference type="InterPro" id="IPR019680">
    <property type="entry name" value="Mediator_Med1"/>
</dbReference>
<evidence type="ECO:0000256" key="8">
    <source>
        <dbReference type="SAM" id="MobiDB-lite"/>
    </source>
</evidence>
<feature type="region of interest" description="Disordered" evidence="8">
    <location>
        <begin position="555"/>
        <end position="591"/>
    </location>
</feature>
<dbReference type="PANTHER" id="PTHR35041">
    <property type="entry name" value="MEDIATOR OF RNA POLYMERASE II TRANSCRIPTION SUBUNIT 1"/>
    <property type="match status" value="1"/>
</dbReference>
<keyword evidence="3 7" id="KW-0805">Transcription regulation</keyword>
<dbReference type="Pfam" id="PF10744">
    <property type="entry name" value="Med1"/>
    <property type="match status" value="1"/>
</dbReference>
<evidence type="ECO:0000313" key="11">
    <source>
        <dbReference type="Proteomes" id="UP001358417"/>
    </source>
</evidence>
<dbReference type="PANTHER" id="PTHR35041:SF4">
    <property type="entry name" value="MEDIATOR OF RNA POLYMERASE II TRANSCRIPTION SUBUNIT 1"/>
    <property type="match status" value="1"/>
</dbReference>
<comment type="similarity">
    <text evidence="2 7">Belongs to the Mediator complex subunit 1 family.</text>
</comment>
<comment type="subcellular location">
    <subcellularLocation>
        <location evidence="1 7">Nucleus</location>
    </subcellularLocation>
</comment>
<keyword evidence="11" id="KW-1185">Reference proteome</keyword>
<feature type="compositionally biased region" description="Basic and acidic residues" evidence="8">
    <location>
        <begin position="558"/>
        <end position="574"/>
    </location>
</feature>
<evidence type="ECO:0000256" key="3">
    <source>
        <dbReference type="ARBA" id="ARBA00023015"/>
    </source>
</evidence>
<keyword evidence="4 7" id="KW-0010">Activator</keyword>
<reference evidence="10 11" key="1">
    <citation type="submission" date="2023-08" db="EMBL/GenBank/DDBJ databases">
        <title>Black Yeasts Isolated from many extreme environments.</title>
        <authorList>
            <person name="Coleine C."/>
            <person name="Stajich J.E."/>
            <person name="Selbmann L."/>
        </authorList>
    </citation>
    <scope>NUCLEOTIDE SEQUENCE [LARGE SCALE GENOMIC DNA]</scope>
    <source>
        <strain evidence="10 11">CCFEE 5792</strain>
    </source>
</reference>
<keyword evidence="6 7" id="KW-0539">Nucleus</keyword>
<dbReference type="EMBL" id="JAVRRD010000006">
    <property type="protein sequence ID" value="KAK5057665.1"/>
    <property type="molecule type" value="Genomic_DNA"/>
</dbReference>
<feature type="compositionally biased region" description="Polar residues" evidence="8">
    <location>
        <begin position="387"/>
        <end position="409"/>
    </location>
</feature>
<name>A0AAV9NI52_9EURO</name>
<evidence type="ECO:0000256" key="1">
    <source>
        <dbReference type="ARBA" id="ARBA00004123"/>
    </source>
</evidence>
<protein>
    <recommendedName>
        <fullName evidence="7">Mediator of RNA polymerase II transcription subunit 1</fullName>
    </recommendedName>
    <alternativeName>
        <fullName evidence="7">Mediator complex subunit 1</fullName>
    </alternativeName>
</protein>
<evidence type="ECO:0000256" key="2">
    <source>
        <dbReference type="ARBA" id="ARBA00006210"/>
    </source>
</evidence>
<evidence type="ECO:0000259" key="9">
    <source>
        <dbReference type="Pfam" id="PF10744"/>
    </source>
</evidence>
<sequence>MATPTRTHAVSTPKPHLSTPNRLMASPRPGAATNTGRPFAHKSPAVKTPASNHGHTHHVSVSSQPSSTPLTTTAIHDDLLNLTSPAAALMASLGPTGMTPLGTGADGLGISSNGHDQAVRGGIPPVSAEVERFQRAEWIANLLKSRVAGRGITREGVERIAQLQGFNTLWDDDNLTIAGNAVDLELNFESLNRDVVKDVSLKLSNSEHEEPQLQENGTKVLKQNLSWPLSGDHSLPWASLSSFESNLHYLRQVDQIEDGASCFNVINTLSHSFKQIWDAEKQKLNWHHHLSHIRRGAIGKPFRDRGARLGLSLDYWVRKEQLGASSTDDEIVMKPDDLYTIQISCESDPNPTLLPRNWLSEQVLSEQPQAASILEADGDLLMPEWQDPSSDGNGSNDLSRSDQGNTTGDKSAPSLPSMVNMHFVCSLSPQVYLPLNAAAGLSLGFPMLDLNQESTVTYQKALHDHFNKGKPNVHDEVAEERWSRDLFFATGESGNGNRRHSYALHSAQNAAPLWCFPVTSLNFTHPRQLAAALPVLRQYALLGNILQSLVEFPSSGDADQKGKSSFGEPREMSPVHRRTVKRSNVKSGSQTLPILTQRNGHSLDREALPIDISLDVISDPSRARLDLFIPLKGTLHKKRRKPFIYLSLEVCSGGSIEVRSLQGVQASDSDDTLLKQRVARVLATTEDIGIVVEWLIGQAFPQD</sequence>
<proteinExistence type="inferred from homology"/>
<feature type="region of interest" description="Disordered" evidence="8">
    <location>
        <begin position="382"/>
        <end position="413"/>
    </location>
</feature>
<evidence type="ECO:0000313" key="10">
    <source>
        <dbReference type="EMBL" id="KAK5057665.1"/>
    </source>
</evidence>
<evidence type="ECO:0000256" key="5">
    <source>
        <dbReference type="ARBA" id="ARBA00023163"/>
    </source>
</evidence>
<keyword evidence="5 7" id="KW-0804">Transcription</keyword>
<evidence type="ECO:0000256" key="4">
    <source>
        <dbReference type="ARBA" id="ARBA00023159"/>
    </source>
</evidence>
<dbReference type="Proteomes" id="UP001358417">
    <property type="component" value="Unassembled WGS sequence"/>
</dbReference>
<gene>
    <name evidence="10" type="ORF">LTR84_011666</name>
</gene>
<feature type="compositionally biased region" description="Basic residues" evidence="8">
    <location>
        <begin position="575"/>
        <end position="584"/>
    </location>
</feature>
<feature type="domain" description="Mediator complex subunit Med1" evidence="9">
    <location>
        <begin position="140"/>
        <end position="550"/>
    </location>
</feature>
<accession>A0AAV9NI52</accession>
<feature type="compositionally biased region" description="Polar residues" evidence="8">
    <location>
        <begin position="1"/>
        <end position="10"/>
    </location>
</feature>
<organism evidence="10 11">
    <name type="scientific">Exophiala bonariae</name>
    <dbReference type="NCBI Taxonomy" id="1690606"/>
    <lineage>
        <taxon>Eukaryota</taxon>
        <taxon>Fungi</taxon>
        <taxon>Dikarya</taxon>
        <taxon>Ascomycota</taxon>
        <taxon>Pezizomycotina</taxon>
        <taxon>Eurotiomycetes</taxon>
        <taxon>Chaetothyriomycetidae</taxon>
        <taxon>Chaetothyriales</taxon>
        <taxon>Herpotrichiellaceae</taxon>
        <taxon>Exophiala</taxon>
    </lineage>
</organism>
<dbReference type="AlphaFoldDB" id="A0AAV9NI52"/>
<dbReference type="GO" id="GO:0003712">
    <property type="term" value="F:transcription coregulator activity"/>
    <property type="evidence" value="ECO:0007669"/>
    <property type="project" value="InterPro"/>
</dbReference>
<dbReference type="GeneID" id="89979816"/>
<dbReference type="GO" id="GO:0045944">
    <property type="term" value="P:positive regulation of transcription by RNA polymerase II"/>
    <property type="evidence" value="ECO:0007669"/>
    <property type="project" value="UniProtKB-ARBA"/>
</dbReference>